<evidence type="ECO:0000313" key="4">
    <source>
        <dbReference type="EMBL" id="MBM3095070.1"/>
    </source>
</evidence>
<dbReference type="Gene3D" id="2.30.30.40">
    <property type="entry name" value="SH3 Domains"/>
    <property type="match status" value="1"/>
</dbReference>
<dbReference type="Proteomes" id="UP000744980">
    <property type="component" value="Unassembled WGS sequence"/>
</dbReference>
<feature type="signal peptide" evidence="2">
    <location>
        <begin position="1"/>
        <end position="20"/>
    </location>
</feature>
<sequence>MRVSVFLLMTVALFAEPVAASPAVLTANVNFREGPGTGFAKFETIKAGTQVDLIECDASGAWCAVRHDSKTGFISGKYLDEVEADKPRWPRTYTMESGGEMTLYQPQITDWENFTTISALIAAEYRASKETTPIFGIIGVSGQTVSDNDTDDVVIRNVNVTEIHFSTLNRPRLAELSLEVGKLMPTGTLTLSEERLAASLADYKRVDDVQGLKADPPPIFISKTPAILVQTIGKPVFSPIKGVEGLRFAVNTNWDLLRTDADNTYYLRNEKSWLTSKDLDENWTVATTLPPVLSRLPDDENWKDAHAGIPPQPFEGGPSPKVVYSDKPAELIQFSGEPALVSVPGTGLKWASNSENDVFYRDADARWYVLLSGRWFSSSALDGPWTFATPTLPTDFQNIPDDVPYYTVRSSVPGTSENAEARLRASIPRMARVALDGSVKVDVAYSGEPKFVPIEGTEMSYAVNTNELVIKVKDKYFVLKDGIWFVGDTATGPFVVAQAVPDEVYTIPPSSPVYNATYVHIYNTENEAVWYGYTMGYLGGYLAWDSYVYGTGWYYDDYWDTDWEDGNWPYYPPPITYGADVFYNSAIGAFGRYGYAYGPYRGIVGGAAYNPRTGTYVRGGAVAGPAGERGFVAAYNPRNGNAAVVRGGENVYGSWGSVSVKKGANYARVSGGSTGDSGAVRWRSSEGNRGFVAGEKGGDLYAGRDGSVYRRQDGQWQKHTDGAWTPVEKPSSENLKKPGENFAAKHPDALNKIQQRPNAGSRPANRPAKRPSAGRTRDRAPDHLAIDRAGRQMGNQRSHQFEMYNRPYSGSFDRFEGSGRGGNPSFSGGGGGGRSFSGGGGRGGGGRRSWRGNGNIVGCGWSRRSDMELLREITAAYLMKGTAREIHVLPDRHEGAPQDRPSVADTVSQPLLPKPKVNRLQATSSRSAVKLSSICLWPLAALITPENAGPDVSVHVSLCRVAVH</sequence>
<name>A0AAW4FUW2_9HYPH</name>
<feature type="compositionally biased region" description="Basic and acidic residues" evidence="1">
    <location>
        <begin position="730"/>
        <end position="749"/>
    </location>
</feature>
<keyword evidence="5" id="KW-1185">Reference proteome</keyword>
<accession>A0AAW4FUW2</accession>
<comment type="caution">
    <text evidence="4">The sequence shown here is derived from an EMBL/GenBank/DDBJ whole genome shotgun (WGS) entry which is preliminary data.</text>
</comment>
<dbReference type="EMBL" id="WXFA01000037">
    <property type="protein sequence ID" value="MBM3095070.1"/>
    <property type="molecule type" value="Genomic_DNA"/>
</dbReference>
<organism evidence="4 5">
    <name type="scientific">Ensifer canadensis</name>
    <dbReference type="NCBI Taxonomy" id="555315"/>
    <lineage>
        <taxon>Bacteria</taxon>
        <taxon>Pseudomonadati</taxon>
        <taxon>Pseudomonadota</taxon>
        <taxon>Alphaproteobacteria</taxon>
        <taxon>Hyphomicrobiales</taxon>
        <taxon>Rhizobiaceae</taxon>
        <taxon>Sinorhizobium/Ensifer group</taxon>
        <taxon>Ensifer</taxon>
    </lineage>
</organism>
<keyword evidence="2" id="KW-0732">Signal</keyword>
<feature type="compositionally biased region" description="Gly residues" evidence="1">
    <location>
        <begin position="818"/>
        <end position="847"/>
    </location>
</feature>
<dbReference type="Pfam" id="PF08239">
    <property type="entry name" value="SH3_3"/>
    <property type="match status" value="1"/>
</dbReference>
<dbReference type="InterPro" id="IPR003646">
    <property type="entry name" value="SH3-like_bac-type"/>
</dbReference>
<gene>
    <name evidence="4" type="ORF">GFB56_30550</name>
</gene>
<proteinExistence type="predicted"/>
<evidence type="ECO:0000256" key="2">
    <source>
        <dbReference type="SAM" id="SignalP"/>
    </source>
</evidence>
<feature type="region of interest" description="Disordered" evidence="1">
    <location>
        <begin position="711"/>
        <end position="782"/>
    </location>
</feature>
<protein>
    <submittedName>
        <fullName evidence="4">SH3 domain-containing protein</fullName>
    </submittedName>
</protein>
<reference evidence="4 5" key="1">
    <citation type="submission" date="2020-01" db="EMBL/GenBank/DDBJ databases">
        <title>Draft genome assembly of Ensifer adhaerens T173.</title>
        <authorList>
            <person name="Craig J.E."/>
            <person name="Stinchcombe J.R."/>
        </authorList>
    </citation>
    <scope>NUCLEOTIDE SEQUENCE [LARGE SCALE GENOMIC DNA]</scope>
    <source>
        <strain evidence="4 5">T173</strain>
    </source>
</reference>
<dbReference type="RefSeq" id="WP_203529622.1">
    <property type="nucleotide sequence ID" value="NZ_WXFA01000037.1"/>
</dbReference>
<dbReference type="AlphaFoldDB" id="A0AAW4FUW2"/>
<evidence type="ECO:0000256" key="1">
    <source>
        <dbReference type="SAM" id="MobiDB-lite"/>
    </source>
</evidence>
<feature type="domain" description="SH3b" evidence="3">
    <location>
        <begin position="28"/>
        <end position="80"/>
    </location>
</feature>
<evidence type="ECO:0000259" key="3">
    <source>
        <dbReference type="Pfam" id="PF08239"/>
    </source>
</evidence>
<evidence type="ECO:0000313" key="5">
    <source>
        <dbReference type="Proteomes" id="UP000744980"/>
    </source>
</evidence>
<feature type="chain" id="PRO_5043374760" evidence="2">
    <location>
        <begin position="21"/>
        <end position="964"/>
    </location>
</feature>
<feature type="region of interest" description="Disordered" evidence="1">
    <location>
        <begin position="807"/>
        <end position="853"/>
    </location>
</feature>
<feature type="compositionally biased region" description="Basic and acidic residues" evidence="1">
    <location>
        <begin position="711"/>
        <end position="721"/>
    </location>
</feature>